<dbReference type="RefSeq" id="XP_022814935.1">
    <property type="nucleotide sequence ID" value="XM_022959167.1"/>
</dbReference>
<dbReference type="InterPro" id="IPR000569">
    <property type="entry name" value="HECT_dom"/>
</dbReference>
<evidence type="ECO:0000256" key="6">
    <source>
        <dbReference type="PROSITE-ProRule" id="PRU00087"/>
    </source>
</evidence>
<accession>A0A9J7IJ72</accession>
<dbReference type="Pfam" id="PF25916">
    <property type="entry name" value="AREL1_PH-like"/>
    <property type="match status" value="1"/>
</dbReference>
<dbReference type="SUPFAM" id="SSF56204">
    <property type="entry name" value="Hect, E3 ligase catalytic domain"/>
    <property type="match status" value="1"/>
</dbReference>
<evidence type="ECO:0000256" key="2">
    <source>
        <dbReference type="ARBA" id="ARBA00004906"/>
    </source>
</evidence>
<keyword evidence="8" id="KW-1133">Transmembrane helix</keyword>
<dbReference type="PROSITE" id="PS50194">
    <property type="entry name" value="FILAMIN_REPEAT"/>
    <property type="match status" value="1"/>
</dbReference>
<feature type="active site" description="Glycyl thioester intermediate" evidence="7">
    <location>
        <position position="923"/>
    </location>
</feature>
<gene>
    <name evidence="11" type="primary">LOC111348526</name>
</gene>
<keyword evidence="5 7" id="KW-0833">Ubl conjugation pathway</keyword>
<protein>
    <recommendedName>
        <fullName evidence="3">HECT-type E3 ubiquitin transferase</fullName>
        <ecNumber evidence="3">2.3.2.26</ecNumber>
    </recommendedName>
</protein>
<dbReference type="GO" id="GO:0061630">
    <property type="term" value="F:ubiquitin protein ligase activity"/>
    <property type="evidence" value="ECO:0007669"/>
    <property type="project" value="UniProtKB-EC"/>
</dbReference>
<dbReference type="SUPFAM" id="SSF81296">
    <property type="entry name" value="E set domains"/>
    <property type="match status" value="1"/>
</dbReference>
<dbReference type="Pfam" id="PF00632">
    <property type="entry name" value="HECT"/>
    <property type="match status" value="1"/>
</dbReference>
<dbReference type="PANTHER" id="PTHR11254:SF340">
    <property type="entry name" value="APOPTOSIS-RESISTANT E3 UBIQUITIN PROTEIN LIGASE 1"/>
    <property type="match status" value="1"/>
</dbReference>
<dbReference type="Pfam" id="PF00630">
    <property type="entry name" value="Filamin"/>
    <property type="match status" value="1"/>
</dbReference>
<evidence type="ECO:0000256" key="3">
    <source>
        <dbReference type="ARBA" id="ARBA00012485"/>
    </source>
</evidence>
<dbReference type="InterPro" id="IPR050409">
    <property type="entry name" value="E3_ubiq-protein_ligase"/>
</dbReference>
<evidence type="ECO:0000313" key="11">
    <source>
        <dbReference type="RefSeq" id="XP_022814935.1"/>
    </source>
</evidence>
<dbReference type="KEGG" id="sliu:111348526"/>
<dbReference type="Gene3D" id="2.60.40.10">
    <property type="entry name" value="Immunoglobulins"/>
    <property type="match status" value="1"/>
</dbReference>
<feature type="domain" description="HECT" evidence="9">
    <location>
        <begin position="619"/>
        <end position="956"/>
    </location>
</feature>
<evidence type="ECO:0000313" key="10">
    <source>
        <dbReference type="Proteomes" id="UP000301870"/>
    </source>
</evidence>
<dbReference type="AlphaFoldDB" id="A0A9J7IJ72"/>
<dbReference type="PANTHER" id="PTHR11254">
    <property type="entry name" value="HECT DOMAIN UBIQUITIN-PROTEIN LIGASE"/>
    <property type="match status" value="1"/>
</dbReference>
<dbReference type="InterPro" id="IPR013783">
    <property type="entry name" value="Ig-like_fold"/>
</dbReference>
<dbReference type="InterPro" id="IPR058738">
    <property type="entry name" value="PH-like_AREL1"/>
</dbReference>
<dbReference type="PROSITE" id="PS50237">
    <property type="entry name" value="HECT"/>
    <property type="match status" value="1"/>
</dbReference>
<dbReference type="GO" id="GO:0005829">
    <property type="term" value="C:cytosol"/>
    <property type="evidence" value="ECO:0007669"/>
    <property type="project" value="TreeGrafter"/>
</dbReference>
<keyword evidence="8" id="KW-0812">Transmembrane</keyword>
<keyword evidence="10" id="KW-1185">Reference proteome</keyword>
<evidence type="ECO:0000256" key="5">
    <source>
        <dbReference type="ARBA" id="ARBA00022786"/>
    </source>
</evidence>
<dbReference type="Proteomes" id="UP000301870">
    <property type="component" value="Chromosome 7"/>
</dbReference>
<evidence type="ECO:0000256" key="8">
    <source>
        <dbReference type="SAM" id="Phobius"/>
    </source>
</evidence>
<dbReference type="InterPro" id="IPR035983">
    <property type="entry name" value="Hect_E3_ubiquitin_ligase"/>
</dbReference>
<dbReference type="GO" id="GO:0006511">
    <property type="term" value="P:ubiquitin-dependent protein catabolic process"/>
    <property type="evidence" value="ECO:0007669"/>
    <property type="project" value="TreeGrafter"/>
</dbReference>
<dbReference type="CDD" id="cd00078">
    <property type="entry name" value="HECTc"/>
    <property type="match status" value="1"/>
</dbReference>
<feature type="transmembrane region" description="Helical" evidence="8">
    <location>
        <begin position="6"/>
        <end position="25"/>
    </location>
</feature>
<evidence type="ECO:0000256" key="7">
    <source>
        <dbReference type="PROSITE-ProRule" id="PRU00104"/>
    </source>
</evidence>
<dbReference type="InterPro" id="IPR017868">
    <property type="entry name" value="Filamin/ABP280_repeat-like"/>
</dbReference>
<dbReference type="EC" id="2.3.2.26" evidence="3"/>
<dbReference type="GO" id="GO:0009966">
    <property type="term" value="P:regulation of signal transduction"/>
    <property type="evidence" value="ECO:0007669"/>
    <property type="project" value="UniProtKB-ARBA"/>
</dbReference>
<name>A0A9J7IJ72_SPOLT</name>
<dbReference type="OrthoDB" id="6057829at2759"/>
<dbReference type="GeneID" id="111348526"/>
<feature type="repeat" description="Filamin" evidence="6">
    <location>
        <begin position="231"/>
        <end position="334"/>
    </location>
</feature>
<comment type="catalytic activity">
    <reaction evidence="1">
        <text>S-ubiquitinyl-[E2 ubiquitin-conjugating enzyme]-L-cysteine + [acceptor protein]-L-lysine = [E2 ubiquitin-conjugating enzyme]-L-cysteine + N(6)-ubiquitinyl-[acceptor protein]-L-lysine.</text>
        <dbReference type="EC" id="2.3.2.26"/>
    </reaction>
</comment>
<dbReference type="SMART" id="SM00119">
    <property type="entry name" value="HECTc"/>
    <property type="match status" value="1"/>
</dbReference>
<sequence>MYKRVHYFGTILFMCSLIYLVRVVFTEIFDDESALVDEWLDQNDLSEYKKLFREYGISTLSGCGSPDQLDRLPELPAAEEKRLRRAAQILQQRLVLRQWLATHRLQHTYSKLLSLDVSSLEDVYWLEDSTARHVLDPKDFGAWSAARQSLPTGKEALQTLKADLWSAVVKNSKHQDAWTWGGMLVVSVSVCGLVTLAAMTQPSLAPEAKHSLLQYVTGKYLHPPSCRVEWGWTEPQAVGETMCFTVHCFQRNGQPYPICDTDELTVAITHGSRKVSGVGFNFWQVTAVIELGSGDPAQANTARVKFTVRQAGVYIVSVMIGLVPVAGSPFRKWFTAGGVEARRSRVGRAHHALVFAARHARALHVHPRDHYDNPAPLTDHESLQGFSIEISPLGGEVDESLSSAATFSYDSVNQRVSVSLCFERAGLYRARVLYRGQMLHNGEFDCIVLTASDTATVQRNISSKRHNICYEARLLSGKPRRVLCCISPKQLTLKDYLFKFIPKRITSFRLCPSTKLILKPSPAGAGPGGSFTLEDGVQPQLELVSAERDLIAATFTQLLIANCGGEDTFKNKQDFFYSEIRKAHSRHPHEKLAIRVVRSELLRSSLKATRHFAVQDWCKNFDITFQGEQGVDWGGVRREWFSLLCGQLFDPKFGLFVSFHDSPTGLVHPNPDRPPHLKLKHFELAGKLVGKCVYESALGGSYRQLVRARLTRSFLAQIIGLRVHYKYFEQDDPELYLSKIKYVLETDLDGGDSVPELYFADDVYDSSGRLVETHDLLPNGATIRVCNSNKISYLDALAQWRLAARVRAETEAFLRGLAVLVPDNLLAIFDENELELLLCGTGELSVHDWRTHALVAGAGRDWERVLAWFWAALSSFTTEERARLLQFTTGCSQLPPGGFQELNPRFQITAAPNFGALPTAHTCFNQLCLPDYDSYEHLVHALLWAINEGGEGFGMI</sequence>
<proteinExistence type="predicted"/>
<keyword evidence="8" id="KW-0472">Membrane</keyword>
<dbReference type="Gene3D" id="3.90.1750.10">
    <property type="entry name" value="Hect, E3 ligase catalytic domains"/>
    <property type="match status" value="1"/>
</dbReference>
<evidence type="ECO:0000256" key="4">
    <source>
        <dbReference type="ARBA" id="ARBA00022679"/>
    </source>
</evidence>
<evidence type="ECO:0000259" key="9">
    <source>
        <dbReference type="PROSITE" id="PS50237"/>
    </source>
</evidence>
<dbReference type="Gene3D" id="3.30.2410.10">
    <property type="entry name" value="Hect, E3 ligase catalytic domain"/>
    <property type="match status" value="1"/>
</dbReference>
<dbReference type="Gene3D" id="3.30.2160.10">
    <property type="entry name" value="Hect, E3 ligase catalytic domain"/>
    <property type="match status" value="1"/>
</dbReference>
<dbReference type="InterPro" id="IPR014756">
    <property type="entry name" value="Ig_E-set"/>
</dbReference>
<dbReference type="GO" id="GO:0043066">
    <property type="term" value="P:negative regulation of apoptotic process"/>
    <property type="evidence" value="ECO:0007669"/>
    <property type="project" value="TreeGrafter"/>
</dbReference>
<keyword evidence="4" id="KW-0808">Transferase</keyword>
<reference evidence="11" key="1">
    <citation type="submission" date="2025-08" db="UniProtKB">
        <authorList>
            <consortium name="RefSeq"/>
        </authorList>
    </citation>
    <scope>IDENTIFICATION</scope>
    <source>
        <strain evidence="11">Ishihara</strain>
        <tissue evidence="11">Whole body</tissue>
    </source>
</reference>
<comment type="pathway">
    <text evidence="2">Protein modification; protein ubiquitination.</text>
</comment>
<organism evidence="10 11">
    <name type="scientific">Spodoptera litura</name>
    <name type="common">Asian cotton leafworm</name>
    <dbReference type="NCBI Taxonomy" id="69820"/>
    <lineage>
        <taxon>Eukaryota</taxon>
        <taxon>Metazoa</taxon>
        <taxon>Ecdysozoa</taxon>
        <taxon>Arthropoda</taxon>
        <taxon>Hexapoda</taxon>
        <taxon>Insecta</taxon>
        <taxon>Pterygota</taxon>
        <taxon>Neoptera</taxon>
        <taxon>Endopterygota</taxon>
        <taxon>Lepidoptera</taxon>
        <taxon>Glossata</taxon>
        <taxon>Ditrysia</taxon>
        <taxon>Noctuoidea</taxon>
        <taxon>Noctuidae</taxon>
        <taxon>Amphipyrinae</taxon>
        <taxon>Spodoptera</taxon>
    </lineage>
</organism>
<dbReference type="GO" id="GO:0000209">
    <property type="term" value="P:protein polyubiquitination"/>
    <property type="evidence" value="ECO:0007669"/>
    <property type="project" value="TreeGrafter"/>
</dbReference>
<evidence type="ECO:0000256" key="1">
    <source>
        <dbReference type="ARBA" id="ARBA00000885"/>
    </source>
</evidence>
<dbReference type="FunFam" id="3.30.2160.10:FF:000008">
    <property type="entry name" value="Apoptosis-resistant E3 ubiquitin protein ligase 1"/>
    <property type="match status" value="1"/>
</dbReference>